<evidence type="ECO:0000256" key="6">
    <source>
        <dbReference type="ARBA" id="ARBA00022989"/>
    </source>
</evidence>
<dbReference type="Pfam" id="PF00122">
    <property type="entry name" value="E1-E2_ATPase"/>
    <property type="match status" value="1"/>
</dbReference>
<evidence type="ECO:0000313" key="13">
    <source>
        <dbReference type="Proteomes" id="UP000269669"/>
    </source>
</evidence>
<protein>
    <recommendedName>
        <fullName evidence="8">P-type Zn(2+) transporter</fullName>
        <ecNumber evidence="8">7.2.2.12</ecNumber>
    </recommendedName>
</protein>
<dbReference type="InterPro" id="IPR008250">
    <property type="entry name" value="ATPase_P-typ_transduc_dom_A_sf"/>
</dbReference>
<feature type="domain" description="P-type ATPase A" evidence="11">
    <location>
        <begin position="151"/>
        <end position="249"/>
    </location>
</feature>
<dbReference type="PRINTS" id="PR00119">
    <property type="entry name" value="CATATPASE"/>
</dbReference>
<feature type="transmembrane region" description="Helical" evidence="10">
    <location>
        <begin position="68"/>
        <end position="84"/>
    </location>
</feature>
<evidence type="ECO:0000256" key="9">
    <source>
        <dbReference type="ARBA" id="ARBA00047308"/>
    </source>
</evidence>
<dbReference type="EC" id="7.2.2.12" evidence="8"/>
<keyword evidence="10" id="KW-0067">ATP-binding</keyword>
<evidence type="ECO:0000256" key="7">
    <source>
        <dbReference type="ARBA" id="ARBA00023136"/>
    </source>
</evidence>
<sequence>MAVVHERNTPADLSQIAEAGIHLPEPTDTHEEQDDEHGFEIADILRVIFVAVAAAAVWCHLWEPFHRVSVIGLAATLIGGYPIFKEAFENIIERRMTMELSMTIALVSALAIGEFFTALVITAFVLGAEILEGLTVGRGRRAIQDMLDFLSQIASVLRNDQVIEVDTNTILPGEIVLIRPGSRIPVDGHVVSGHSFVEQAAITGEPMPSEKTIGSEVYAGTINQAGTLQVRVDRLGKETTFGKIIEAVENAEHSRAPIQKTADRLAGYLVYFALGAAVLTFILTHNIRSTISVIIVAGACGIAAGTPLAILGAIGRAARHGSIIKGGIYLEALGQLDTVFLDKTGTLTYGVPLVTKISTGPGISERTLLEAAGSAERNSEHPLGRAIVRFAEQQRITIVEPEHFEYRIGRGVLASLDGEQAVVGSRALFKELGIALPQHAGTADGTEILVARGGRYHGSVLVTDQLRPSAIAAVKALQEMKIKVILLTGDTRGAAETVADHLGIVQVYPELLPQQKASFIAEQVRKGRTVAMLGDGINDAPALSEATVGVAMSAGTDVARESADVVLIGNDLTKFVETVQVARNCRRIILQNFYGTLIVDTAGIGLAAAGFLNPLLATFIHVASELTFILNSTRLLPPREKGKVADSQQEPAHV</sequence>
<dbReference type="SFLD" id="SFLDF00027">
    <property type="entry name" value="p-type_atpase"/>
    <property type="match status" value="1"/>
</dbReference>
<dbReference type="InterPro" id="IPR059000">
    <property type="entry name" value="ATPase_P-type_domA"/>
</dbReference>
<dbReference type="PROSITE" id="PS00154">
    <property type="entry name" value="ATPASE_E1_E2"/>
    <property type="match status" value="1"/>
</dbReference>
<dbReference type="SUPFAM" id="SSF81665">
    <property type="entry name" value="Calcium ATPase, transmembrane domain M"/>
    <property type="match status" value="1"/>
</dbReference>
<accession>A0A428MQ53</accession>
<evidence type="ECO:0000256" key="8">
    <source>
        <dbReference type="ARBA" id="ARBA00039097"/>
    </source>
</evidence>
<comment type="subcellular location">
    <subcellularLocation>
        <location evidence="10">Cell membrane</location>
    </subcellularLocation>
    <subcellularLocation>
        <location evidence="1">Membrane</location>
    </subcellularLocation>
</comment>
<dbReference type="EMBL" id="RSDW01000001">
    <property type="protein sequence ID" value="RSL18986.1"/>
    <property type="molecule type" value="Genomic_DNA"/>
</dbReference>
<dbReference type="PANTHER" id="PTHR48085">
    <property type="entry name" value="CADMIUM/ZINC-TRANSPORTING ATPASE HMA2-RELATED"/>
    <property type="match status" value="1"/>
</dbReference>
<dbReference type="Gene3D" id="3.40.50.1000">
    <property type="entry name" value="HAD superfamily/HAD-like"/>
    <property type="match status" value="1"/>
</dbReference>
<feature type="transmembrane region" description="Helical" evidence="10">
    <location>
        <begin position="44"/>
        <end position="61"/>
    </location>
</feature>
<comment type="catalytic activity">
    <reaction evidence="9">
        <text>Zn(2+)(in) + ATP + H2O = Zn(2+)(out) + ADP + phosphate + H(+)</text>
        <dbReference type="Rhea" id="RHEA:20621"/>
        <dbReference type="ChEBI" id="CHEBI:15377"/>
        <dbReference type="ChEBI" id="CHEBI:15378"/>
        <dbReference type="ChEBI" id="CHEBI:29105"/>
        <dbReference type="ChEBI" id="CHEBI:30616"/>
        <dbReference type="ChEBI" id="CHEBI:43474"/>
        <dbReference type="ChEBI" id="CHEBI:456216"/>
        <dbReference type="EC" id="7.2.2.12"/>
    </reaction>
</comment>
<dbReference type="GO" id="GO:0005524">
    <property type="term" value="F:ATP binding"/>
    <property type="evidence" value="ECO:0007669"/>
    <property type="project" value="UniProtKB-UniRule"/>
</dbReference>
<keyword evidence="3 10" id="KW-0812">Transmembrane</keyword>
<keyword evidence="10" id="KW-0547">Nucleotide-binding</keyword>
<gene>
    <name evidence="12" type="ORF">EDE15_4597</name>
</gene>
<feature type="transmembrane region" description="Helical" evidence="10">
    <location>
        <begin position="291"/>
        <end position="315"/>
    </location>
</feature>
<dbReference type="Pfam" id="PF00702">
    <property type="entry name" value="Hydrolase"/>
    <property type="match status" value="1"/>
</dbReference>
<dbReference type="NCBIfam" id="TIGR01494">
    <property type="entry name" value="ATPase_P-type"/>
    <property type="match status" value="1"/>
</dbReference>
<dbReference type="InterPro" id="IPR051014">
    <property type="entry name" value="Cation_Transport_ATPase_IB"/>
</dbReference>
<comment type="similarity">
    <text evidence="2 10">Belongs to the cation transport ATPase (P-type) (TC 3.A.3) family. Type IB subfamily.</text>
</comment>
<dbReference type="Gene3D" id="3.40.1110.10">
    <property type="entry name" value="Calcium-transporting ATPase, cytoplasmic domain N"/>
    <property type="match status" value="1"/>
</dbReference>
<dbReference type="SUPFAM" id="SSF81653">
    <property type="entry name" value="Calcium ATPase, transduction domain A"/>
    <property type="match status" value="1"/>
</dbReference>
<feature type="transmembrane region" description="Helical" evidence="10">
    <location>
        <begin position="104"/>
        <end position="131"/>
    </location>
</feature>
<dbReference type="SUPFAM" id="SSF56784">
    <property type="entry name" value="HAD-like"/>
    <property type="match status" value="1"/>
</dbReference>
<dbReference type="GO" id="GO:0005886">
    <property type="term" value="C:plasma membrane"/>
    <property type="evidence" value="ECO:0007669"/>
    <property type="project" value="UniProtKB-SubCell"/>
</dbReference>
<dbReference type="AlphaFoldDB" id="A0A428MQ53"/>
<evidence type="ECO:0000256" key="10">
    <source>
        <dbReference type="RuleBase" id="RU362081"/>
    </source>
</evidence>
<dbReference type="NCBIfam" id="TIGR01512">
    <property type="entry name" value="ATPase-IB2_Cd"/>
    <property type="match status" value="1"/>
</dbReference>
<dbReference type="OrthoDB" id="9813266at2"/>
<keyword evidence="13" id="KW-1185">Reference proteome</keyword>
<dbReference type="GO" id="GO:0016463">
    <property type="term" value="F:P-type zinc transporter activity"/>
    <property type="evidence" value="ECO:0007669"/>
    <property type="project" value="UniProtKB-EC"/>
</dbReference>
<evidence type="ECO:0000313" key="12">
    <source>
        <dbReference type="EMBL" id="RSL18986.1"/>
    </source>
</evidence>
<reference evidence="12 13" key="1">
    <citation type="submission" date="2018-12" db="EMBL/GenBank/DDBJ databases">
        <title>Sequencing of bacterial isolates from soil warming experiment in Harvard Forest, Massachusetts, USA.</title>
        <authorList>
            <person name="Deangelis K."/>
        </authorList>
    </citation>
    <scope>NUCLEOTIDE SEQUENCE [LARGE SCALE GENOMIC DNA]</scope>
    <source>
        <strain evidence="12 13">EB153</strain>
    </source>
</reference>
<feature type="transmembrane region" description="Helical" evidence="10">
    <location>
        <begin position="593"/>
        <end position="612"/>
    </location>
</feature>
<dbReference type="NCBIfam" id="TIGR01511">
    <property type="entry name" value="ATPase-IB1_Cu"/>
    <property type="match status" value="1"/>
</dbReference>
<dbReference type="GO" id="GO:0046872">
    <property type="term" value="F:metal ion binding"/>
    <property type="evidence" value="ECO:0007669"/>
    <property type="project" value="UniProtKB-KW"/>
</dbReference>
<proteinExistence type="inferred from homology"/>
<feature type="transmembrane region" description="Helical" evidence="10">
    <location>
        <begin position="265"/>
        <end position="285"/>
    </location>
</feature>
<dbReference type="SFLD" id="SFLDG00002">
    <property type="entry name" value="C1.7:_P-type_atpase_like"/>
    <property type="match status" value="1"/>
</dbReference>
<comment type="caution">
    <text evidence="12">The sequence shown here is derived from an EMBL/GenBank/DDBJ whole genome shotgun (WGS) entry which is preliminary data.</text>
</comment>
<dbReference type="NCBIfam" id="TIGR01525">
    <property type="entry name" value="ATPase-IB_hvy"/>
    <property type="match status" value="1"/>
</dbReference>
<dbReference type="Proteomes" id="UP000269669">
    <property type="component" value="Unassembled WGS sequence"/>
</dbReference>
<keyword evidence="7 10" id="KW-0472">Membrane</keyword>
<keyword evidence="10" id="KW-1003">Cell membrane</keyword>
<organism evidence="12 13">
    <name type="scientific">Edaphobacter aggregans</name>
    <dbReference type="NCBI Taxonomy" id="570835"/>
    <lineage>
        <taxon>Bacteria</taxon>
        <taxon>Pseudomonadati</taxon>
        <taxon>Acidobacteriota</taxon>
        <taxon>Terriglobia</taxon>
        <taxon>Terriglobales</taxon>
        <taxon>Acidobacteriaceae</taxon>
        <taxon>Edaphobacter</taxon>
    </lineage>
</organism>
<dbReference type="InterPro" id="IPR036412">
    <property type="entry name" value="HAD-like_sf"/>
</dbReference>
<evidence type="ECO:0000256" key="1">
    <source>
        <dbReference type="ARBA" id="ARBA00004370"/>
    </source>
</evidence>
<evidence type="ECO:0000259" key="11">
    <source>
        <dbReference type="Pfam" id="PF00122"/>
    </source>
</evidence>
<dbReference type="InterPro" id="IPR044492">
    <property type="entry name" value="P_typ_ATPase_HD_dom"/>
</dbReference>
<dbReference type="InterPro" id="IPR023298">
    <property type="entry name" value="ATPase_P-typ_TM_dom_sf"/>
</dbReference>
<dbReference type="PRINTS" id="PR00941">
    <property type="entry name" value="CDATPASE"/>
</dbReference>
<keyword evidence="5" id="KW-1278">Translocase</keyword>
<name>A0A428MQ53_9BACT</name>
<dbReference type="InterPro" id="IPR023299">
    <property type="entry name" value="ATPase_P-typ_cyto_dom_N"/>
</dbReference>
<evidence type="ECO:0000256" key="3">
    <source>
        <dbReference type="ARBA" id="ARBA00022692"/>
    </source>
</evidence>
<dbReference type="InterPro" id="IPR001757">
    <property type="entry name" value="P_typ_ATPase"/>
</dbReference>
<evidence type="ECO:0000256" key="4">
    <source>
        <dbReference type="ARBA" id="ARBA00022723"/>
    </source>
</evidence>
<dbReference type="PROSITE" id="PS01229">
    <property type="entry name" value="COF_2"/>
    <property type="match status" value="1"/>
</dbReference>
<dbReference type="InterPro" id="IPR018303">
    <property type="entry name" value="ATPase_P-typ_P_site"/>
</dbReference>
<keyword evidence="4 10" id="KW-0479">Metal-binding</keyword>
<dbReference type="FunFam" id="2.70.150.10:FF:000002">
    <property type="entry name" value="Copper-transporting ATPase 1, putative"/>
    <property type="match status" value="1"/>
</dbReference>
<keyword evidence="6 10" id="KW-1133">Transmembrane helix</keyword>
<dbReference type="Gene3D" id="2.70.150.10">
    <property type="entry name" value="Calcium-transporting ATPase, cytoplasmic transduction domain A"/>
    <property type="match status" value="1"/>
</dbReference>
<evidence type="ECO:0000256" key="2">
    <source>
        <dbReference type="ARBA" id="ARBA00006024"/>
    </source>
</evidence>
<dbReference type="SFLD" id="SFLDS00003">
    <property type="entry name" value="Haloacid_Dehalogenase"/>
    <property type="match status" value="1"/>
</dbReference>
<dbReference type="InterPro" id="IPR027256">
    <property type="entry name" value="P-typ_ATPase_IB"/>
</dbReference>
<evidence type="ECO:0000256" key="5">
    <source>
        <dbReference type="ARBA" id="ARBA00022967"/>
    </source>
</evidence>
<dbReference type="RefSeq" id="WP_125487256.1">
    <property type="nucleotide sequence ID" value="NZ_RSDW01000001.1"/>
</dbReference>
<dbReference type="PANTHER" id="PTHR48085:SF5">
    <property type="entry name" value="CADMIUM_ZINC-TRANSPORTING ATPASE HMA4-RELATED"/>
    <property type="match status" value="1"/>
</dbReference>
<dbReference type="InterPro" id="IPR023214">
    <property type="entry name" value="HAD_sf"/>
</dbReference>
<dbReference type="GO" id="GO:0016887">
    <property type="term" value="F:ATP hydrolysis activity"/>
    <property type="evidence" value="ECO:0007669"/>
    <property type="project" value="InterPro"/>
</dbReference>